<dbReference type="AlphaFoldDB" id="A0A1J5NFD4"/>
<dbReference type="NCBIfam" id="TIGR00256">
    <property type="entry name" value="D-aminoacyl-tRNA deacylase"/>
    <property type="match status" value="1"/>
</dbReference>
<dbReference type="OrthoDB" id="9801395at2"/>
<dbReference type="InterPro" id="IPR023509">
    <property type="entry name" value="DTD-like_sf"/>
</dbReference>
<dbReference type="Proteomes" id="UP000181901">
    <property type="component" value="Unassembled WGS sequence"/>
</dbReference>
<gene>
    <name evidence="2 3" type="primary">dtd</name>
    <name evidence="3" type="ORF">BerOc1_02365</name>
</gene>
<comment type="subunit">
    <text evidence="2">Homodimer.</text>
</comment>
<proteinExistence type="inferred from homology"/>
<protein>
    <recommendedName>
        <fullName evidence="2">D-aminoacyl-tRNA deacylase</fullName>
        <shortName evidence="2">DTD</shortName>
        <ecNumber evidence="2">3.1.1.96</ecNumber>
    </recommendedName>
    <alternativeName>
        <fullName evidence="2">Gly-tRNA(Ala) deacylase</fullName>
        <ecNumber evidence="2">3.1.1.-</ecNumber>
    </alternativeName>
</protein>
<comment type="catalytic activity">
    <reaction evidence="2">
        <text>glycyl-tRNA(Ala) + H2O = tRNA(Ala) + glycine + H(+)</text>
        <dbReference type="Rhea" id="RHEA:53744"/>
        <dbReference type="Rhea" id="RHEA-COMP:9657"/>
        <dbReference type="Rhea" id="RHEA-COMP:13640"/>
        <dbReference type="ChEBI" id="CHEBI:15377"/>
        <dbReference type="ChEBI" id="CHEBI:15378"/>
        <dbReference type="ChEBI" id="CHEBI:57305"/>
        <dbReference type="ChEBI" id="CHEBI:78442"/>
        <dbReference type="ChEBI" id="CHEBI:78522"/>
    </reaction>
</comment>
<comment type="catalytic activity">
    <reaction evidence="2">
        <text>a D-aminoacyl-tRNA + H2O = a tRNA + a D-alpha-amino acid + H(+)</text>
        <dbReference type="Rhea" id="RHEA:13953"/>
        <dbReference type="Rhea" id="RHEA-COMP:10123"/>
        <dbReference type="Rhea" id="RHEA-COMP:10124"/>
        <dbReference type="ChEBI" id="CHEBI:15377"/>
        <dbReference type="ChEBI" id="CHEBI:15378"/>
        <dbReference type="ChEBI" id="CHEBI:59871"/>
        <dbReference type="ChEBI" id="CHEBI:78442"/>
        <dbReference type="ChEBI" id="CHEBI:79333"/>
        <dbReference type="EC" id="3.1.1.96"/>
    </reaction>
</comment>
<evidence type="ECO:0000256" key="1">
    <source>
        <dbReference type="ARBA" id="ARBA00009673"/>
    </source>
</evidence>
<name>A0A1J5NFD4_9BACT</name>
<comment type="similarity">
    <text evidence="1 2">Belongs to the DTD family.</text>
</comment>
<keyword evidence="2 3" id="KW-0378">Hydrolase</keyword>
<dbReference type="EC" id="3.1.1.-" evidence="2"/>
<sequence length="154" mass="17184">MRVVIQRVSDARVLVNDGVVGEIDTGLLVLVGFGAADKADFPETPAWRKMLDKLFNLRIFPDDDGKLNLSLTDIRGDLMLVSQFTLYADCRKGRRPSFTDACHPYVAESLFERFTEDARKLAPAGFATGRFGAEMHLDFTNWGPVTIILDSDEL</sequence>
<accession>A0A1J5NFD4</accession>
<dbReference type="EMBL" id="LKAQ01000004">
    <property type="protein sequence ID" value="OIQ50433.1"/>
    <property type="molecule type" value="Genomic_DNA"/>
</dbReference>
<reference evidence="3 4" key="1">
    <citation type="submission" date="2015-09" db="EMBL/GenBank/DDBJ databases">
        <title>Genome of Desulfovibrio dechloracetivorans BerOc1, a mercury methylating strain isolated from highly hydrocarbons and metals contaminated coastal sediments.</title>
        <authorList>
            <person name="Goni Urriza M."/>
            <person name="Gassie C."/>
            <person name="Bouchez O."/>
            <person name="Klopp C."/>
            <person name="Ranchou-Peyruse A."/>
            <person name="Remy G."/>
        </authorList>
    </citation>
    <scope>NUCLEOTIDE SEQUENCE [LARGE SCALE GENOMIC DNA]</scope>
    <source>
        <strain evidence="3 4">BerOc1</strain>
    </source>
</reference>
<dbReference type="FunFam" id="3.50.80.10:FF:000001">
    <property type="entry name" value="D-aminoacyl-tRNA deacylase"/>
    <property type="match status" value="1"/>
</dbReference>
<dbReference type="Pfam" id="PF02580">
    <property type="entry name" value="Tyr_Deacylase"/>
    <property type="match status" value="1"/>
</dbReference>
<dbReference type="GO" id="GO:0005737">
    <property type="term" value="C:cytoplasm"/>
    <property type="evidence" value="ECO:0007669"/>
    <property type="project" value="UniProtKB-SubCell"/>
</dbReference>
<dbReference type="RefSeq" id="WP_071545874.1">
    <property type="nucleotide sequence ID" value="NZ_LKAQ01000004.1"/>
</dbReference>
<keyword evidence="4" id="KW-1185">Reference proteome</keyword>
<dbReference type="PANTHER" id="PTHR10472:SF5">
    <property type="entry name" value="D-AMINOACYL-TRNA DEACYLASE 1"/>
    <property type="match status" value="1"/>
</dbReference>
<dbReference type="EC" id="3.1.1.96" evidence="2"/>
<comment type="domain">
    <text evidence="2">A Gly-cisPro motif from one monomer fits into the active site of the other monomer to allow specific chiral rejection of L-amino acids.</text>
</comment>
<dbReference type="GO" id="GO:0106026">
    <property type="term" value="F:Gly-tRNA(Ala) deacylase activity"/>
    <property type="evidence" value="ECO:0007669"/>
    <property type="project" value="UniProtKB-UniRule"/>
</dbReference>
<evidence type="ECO:0000256" key="2">
    <source>
        <dbReference type="HAMAP-Rule" id="MF_00518"/>
    </source>
</evidence>
<dbReference type="SUPFAM" id="SSF69500">
    <property type="entry name" value="DTD-like"/>
    <property type="match status" value="1"/>
</dbReference>
<keyword evidence="2" id="KW-0820">tRNA-binding</keyword>
<dbReference type="GO" id="GO:0019478">
    <property type="term" value="P:D-amino acid catabolic process"/>
    <property type="evidence" value="ECO:0007669"/>
    <property type="project" value="UniProtKB-UniRule"/>
</dbReference>
<dbReference type="Gene3D" id="3.50.80.10">
    <property type="entry name" value="D-tyrosyl-tRNA(Tyr) deacylase"/>
    <property type="match status" value="1"/>
</dbReference>
<organism evidence="3 4">
    <name type="scientific">Pseudodesulfovibrio hydrargyri</name>
    <dbReference type="NCBI Taxonomy" id="2125990"/>
    <lineage>
        <taxon>Bacteria</taxon>
        <taxon>Pseudomonadati</taxon>
        <taxon>Thermodesulfobacteriota</taxon>
        <taxon>Desulfovibrionia</taxon>
        <taxon>Desulfovibrionales</taxon>
        <taxon>Desulfovibrionaceae</taxon>
    </lineage>
</organism>
<dbReference type="GO" id="GO:0043908">
    <property type="term" value="F:Ser(Gly)-tRNA(Ala) hydrolase activity"/>
    <property type="evidence" value="ECO:0007669"/>
    <property type="project" value="UniProtKB-UniRule"/>
</dbReference>
<comment type="function">
    <text evidence="2">An aminoacyl-tRNA editing enzyme that deacylates mischarged D-aminoacyl-tRNAs. Also deacylates mischarged glycyl-tRNA(Ala), protecting cells against glycine mischarging by AlaRS. Acts via tRNA-based rather than protein-based catalysis; rejects L-amino acids rather than detecting D-amino acids in the active site. By recycling D-aminoacyl-tRNA to D-amino acids and free tRNA molecules, this enzyme counteracts the toxicity associated with the formation of D-aminoacyl-tRNA entities in vivo and helps enforce protein L-homochirality.</text>
</comment>
<dbReference type="InterPro" id="IPR003732">
    <property type="entry name" value="Daa-tRNA_deacyls_DTD"/>
</dbReference>
<dbReference type="PANTHER" id="PTHR10472">
    <property type="entry name" value="D-TYROSYL-TRNA TYR DEACYLASE"/>
    <property type="match status" value="1"/>
</dbReference>
<keyword evidence="2" id="KW-0963">Cytoplasm</keyword>
<evidence type="ECO:0000313" key="4">
    <source>
        <dbReference type="Proteomes" id="UP000181901"/>
    </source>
</evidence>
<dbReference type="GO" id="GO:0051500">
    <property type="term" value="F:D-tyrosyl-tRNA(Tyr) deacylase activity"/>
    <property type="evidence" value="ECO:0007669"/>
    <property type="project" value="TreeGrafter"/>
</dbReference>
<evidence type="ECO:0000313" key="3">
    <source>
        <dbReference type="EMBL" id="OIQ50433.1"/>
    </source>
</evidence>
<keyword evidence="2" id="KW-0694">RNA-binding</keyword>
<comment type="subcellular location">
    <subcellularLocation>
        <location evidence="2">Cytoplasm</location>
    </subcellularLocation>
</comment>
<comment type="caution">
    <text evidence="3">The sequence shown here is derived from an EMBL/GenBank/DDBJ whole genome shotgun (WGS) entry which is preliminary data.</text>
</comment>
<dbReference type="GO" id="GO:0000049">
    <property type="term" value="F:tRNA binding"/>
    <property type="evidence" value="ECO:0007669"/>
    <property type="project" value="UniProtKB-UniRule"/>
</dbReference>
<feature type="short sequence motif" description="Gly-cisPro motif, important for rejection of L-amino acids" evidence="2">
    <location>
        <begin position="143"/>
        <end position="144"/>
    </location>
</feature>
<dbReference type="HAMAP" id="MF_00518">
    <property type="entry name" value="Deacylase_Dtd"/>
    <property type="match status" value="1"/>
</dbReference>